<evidence type="ECO:0000256" key="2">
    <source>
        <dbReference type="ARBA" id="ARBA00006577"/>
    </source>
</evidence>
<feature type="compositionally biased region" description="Basic residues" evidence="7">
    <location>
        <begin position="320"/>
        <end position="338"/>
    </location>
</feature>
<evidence type="ECO:0000256" key="4">
    <source>
        <dbReference type="ARBA" id="ARBA00023110"/>
    </source>
</evidence>
<sequence>MKKLFVYLLLSAAFIYQAAAQATFSTTPKGARYRIITHGNGQRIKRGDVVAFNFIQKTSKDSVLGSSYQRGQLARVQVDSSKNVSDLMEVFPLLSVNDSAEVQIPTDSIFAKFENQRPPFLPKGSYMIFDLKIVKVQSLDEAMTEYRATVEKSRAEQATANAKLQAAEVPAVNQYLTAHKLMPKTTASGLKYVITKAGTGPKPLAGDTLLVNYTGRTLDGKVFDSSVETIAKASGLDQPGRPYEPFKFTVGNHDVISGWDEGLLLMNEGSKATFIIPSALAYGERGAGNDIKPFSPLAFDIELVKVTRGVHKPAPVAQKSTKKPISRKLPVRKKVSHK</sequence>
<dbReference type="PANTHER" id="PTHR43811:SF19">
    <property type="entry name" value="39 KDA FK506-BINDING NUCLEAR PROTEIN"/>
    <property type="match status" value="1"/>
</dbReference>
<gene>
    <name evidence="10" type="ORF">HH214_13395</name>
</gene>
<dbReference type="EMBL" id="CP051682">
    <property type="protein sequence ID" value="QJD96791.1"/>
    <property type="molecule type" value="Genomic_DNA"/>
</dbReference>
<keyword evidence="5 6" id="KW-0413">Isomerase</keyword>
<keyword evidence="8" id="KW-0732">Signal</keyword>
<evidence type="ECO:0000256" key="3">
    <source>
        <dbReference type="ARBA" id="ARBA00013194"/>
    </source>
</evidence>
<evidence type="ECO:0000313" key="11">
    <source>
        <dbReference type="Proteomes" id="UP000503278"/>
    </source>
</evidence>
<dbReference type="PANTHER" id="PTHR43811">
    <property type="entry name" value="FKBP-TYPE PEPTIDYL-PROLYL CIS-TRANS ISOMERASE FKPA"/>
    <property type="match status" value="1"/>
</dbReference>
<feature type="chain" id="PRO_5029483918" description="peptidylprolyl isomerase" evidence="8">
    <location>
        <begin position="19"/>
        <end position="338"/>
    </location>
</feature>
<feature type="region of interest" description="Disordered" evidence="7">
    <location>
        <begin position="314"/>
        <end position="338"/>
    </location>
</feature>
<dbReference type="SUPFAM" id="SSF54534">
    <property type="entry name" value="FKBP-like"/>
    <property type="match status" value="2"/>
</dbReference>
<accession>A0A7L5E179</accession>
<dbReference type="Gene3D" id="3.10.50.40">
    <property type="match status" value="2"/>
</dbReference>
<evidence type="ECO:0000256" key="8">
    <source>
        <dbReference type="SAM" id="SignalP"/>
    </source>
</evidence>
<organism evidence="10 11">
    <name type="scientific">Mucilaginibacter robiniae</name>
    <dbReference type="NCBI Taxonomy" id="2728022"/>
    <lineage>
        <taxon>Bacteria</taxon>
        <taxon>Pseudomonadati</taxon>
        <taxon>Bacteroidota</taxon>
        <taxon>Sphingobacteriia</taxon>
        <taxon>Sphingobacteriales</taxon>
        <taxon>Sphingobacteriaceae</taxon>
        <taxon>Mucilaginibacter</taxon>
    </lineage>
</organism>
<protein>
    <recommendedName>
        <fullName evidence="3 6">peptidylprolyl isomerase</fullName>
        <ecNumber evidence="3 6">5.2.1.8</ecNumber>
    </recommendedName>
</protein>
<evidence type="ECO:0000313" key="10">
    <source>
        <dbReference type="EMBL" id="QJD96791.1"/>
    </source>
</evidence>
<dbReference type="KEGG" id="mrob:HH214_13395"/>
<dbReference type="Pfam" id="PF00254">
    <property type="entry name" value="FKBP_C"/>
    <property type="match status" value="2"/>
</dbReference>
<name>A0A7L5E179_9SPHI</name>
<keyword evidence="11" id="KW-1185">Reference proteome</keyword>
<evidence type="ECO:0000256" key="7">
    <source>
        <dbReference type="SAM" id="MobiDB-lite"/>
    </source>
</evidence>
<reference evidence="10 11" key="1">
    <citation type="submission" date="2020-04" db="EMBL/GenBank/DDBJ databases">
        <title>Genome sequencing of novel species.</title>
        <authorList>
            <person name="Heo J."/>
            <person name="Kim S.-J."/>
            <person name="Kim J.-S."/>
            <person name="Hong S.-B."/>
            <person name="Kwon S.-W."/>
        </authorList>
    </citation>
    <scope>NUCLEOTIDE SEQUENCE [LARGE SCALE GENOMIC DNA]</scope>
    <source>
        <strain evidence="10 11">F39-2</strain>
    </source>
</reference>
<evidence type="ECO:0000256" key="6">
    <source>
        <dbReference type="PROSITE-ProRule" id="PRU00277"/>
    </source>
</evidence>
<dbReference type="PROSITE" id="PS50059">
    <property type="entry name" value="FKBP_PPIASE"/>
    <property type="match status" value="1"/>
</dbReference>
<evidence type="ECO:0000256" key="5">
    <source>
        <dbReference type="ARBA" id="ARBA00023235"/>
    </source>
</evidence>
<dbReference type="Proteomes" id="UP000503278">
    <property type="component" value="Chromosome"/>
</dbReference>
<feature type="signal peptide" evidence="8">
    <location>
        <begin position="1"/>
        <end position="18"/>
    </location>
</feature>
<dbReference type="EC" id="5.2.1.8" evidence="3 6"/>
<dbReference type="GO" id="GO:0003755">
    <property type="term" value="F:peptidyl-prolyl cis-trans isomerase activity"/>
    <property type="evidence" value="ECO:0007669"/>
    <property type="project" value="UniProtKB-KW"/>
</dbReference>
<proteinExistence type="inferred from homology"/>
<evidence type="ECO:0000259" key="9">
    <source>
        <dbReference type="PROSITE" id="PS50059"/>
    </source>
</evidence>
<keyword evidence="4 6" id="KW-0697">Rotamase</keyword>
<comment type="similarity">
    <text evidence="2">Belongs to the FKBP-type PPIase family.</text>
</comment>
<dbReference type="AlphaFoldDB" id="A0A7L5E179"/>
<comment type="catalytic activity">
    <reaction evidence="1 6">
        <text>[protein]-peptidylproline (omega=180) = [protein]-peptidylproline (omega=0)</text>
        <dbReference type="Rhea" id="RHEA:16237"/>
        <dbReference type="Rhea" id="RHEA-COMP:10747"/>
        <dbReference type="Rhea" id="RHEA-COMP:10748"/>
        <dbReference type="ChEBI" id="CHEBI:83833"/>
        <dbReference type="ChEBI" id="CHEBI:83834"/>
        <dbReference type="EC" id="5.2.1.8"/>
    </reaction>
</comment>
<dbReference type="InterPro" id="IPR001179">
    <property type="entry name" value="PPIase_FKBP_dom"/>
</dbReference>
<dbReference type="InterPro" id="IPR046357">
    <property type="entry name" value="PPIase_dom_sf"/>
</dbReference>
<evidence type="ECO:0000256" key="1">
    <source>
        <dbReference type="ARBA" id="ARBA00000971"/>
    </source>
</evidence>
<feature type="domain" description="PPIase FKBP-type" evidence="9">
    <location>
        <begin position="206"/>
        <end position="307"/>
    </location>
</feature>
<dbReference type="RefSeq" id="WP_169608409.1">
    <property type="nucleotide sequence ID" value="NZ_CP051682.1"/>
</dbReference>